<proteinExistence type="predicted"/>
<feature type="region of interest" description="Disordered" evidence="1">
    <location>
        <begin position="495"/>
        <end position="523"/>
    </location>
</feature>
<name>A0ABR0KH99_9EURO</name>
<evidence type="ECO:0000256" key="1">
    <source>
        <dbReference type="SAM" id="MobiDB-lite"/>
    </source>
</evidence>
<comment type="caution">
    <text evidence="2">The sequence shown here is derived from an EMBL/GenBank/DDBJ whole genome shotgun (WGS) entry which is preliminary data.</text>
</comment>
<dbReference type="Proteomes" id="UP001345013">
    <property type="component" value="Unassembled WGS sequence"/>
</dbReference>
<feature type="region of interest" description="Disordered" evidence="1">
    <location>
        <begin position="271"/>
        <end position="389"/>
    </location>
</feature>
<keyword evidence="3" id="KW-1185">Reference proteome</keyword>
<protein>
    <submittedName>
        <fullName evidence="2">Uncharacterized protein</fullName>
    </submittedName>
</protein>
<gene>
    <name evidence="2" type="ORF">LTR24_002683</name>
</gene>
<sequence>MPPKNTQEQRTKHATFILDQVIALGIPFTFNINDLATNLGLSVSGAKSRIREVKKHNPELKLSFTSTGKSSAGPLESNRGSTADNAPKNTPATATRSGRGRKKQGADGVELAGVADDDEEVHVGADVSTAILKKPKSKPITGGKKRTTRSSSKATREDASDSNGGDITQVQEAKQKTPRTRAGRRSAGLEEDEQVSLPVHAPNSRHAASNKAKMRVEKEEAEDSSEDVSHDSIADGTGLEEEAVEQDSMDESAAVGNNAFVERLLDGTSTHILGSTKRKRSIPPQAPSPTLSWMMLESSDLMPSSDLLSTPDSTKKRIPAAAAAQGDTPSKPPPAKKAKLDAADAAAVKQATDDVSGPAAVAETNVAGGVAGDSPDMEVDETADSSVHENQLFSATSGTVAEQGLEPGDTNQVSHRDLVESVELATPPLDKKAFARRNIMEGEREENAEMTRVGAENGITNASESTSPVDKATQMHARERRSQFFSNPLRWMSYSREARPAEPPNAFEASVDDEGRPCPQRQG</sequence>
<evidence type="ECO:0000313" key="2">
    <source>
        <dbReference type="EMBL" id="KAK5096277.1"/>
    </source>
</evidence>
<feature type="region of interest" description="Disordered" evidence="1">
    <location>
        <begin position="59"/>
        <end position="117"/>
    </location>
</feature>
<organism evidence="2 3">
    <name type="scientific">Lithohypha guttulata</name>
    <dbReference type="NCBI Taxonomy" id="1690604"/>
    <lineage>
        <taxon>Eukaryota</taxon>
        <taxon>Fungi</taxon>
        <taxon>Dikarya</taxon>
        <taxon>Ascomycota</taxon>
        <taxon>Pezizomycotina</taxon>
        <taxon>Eurotiomycetes</taxon>
        <taxon>Chaetothyriomycetidae</taxon>
        <taxon>Chaetothyriales</taxon>
        <taxon>Trichomeriaceae</taxon>
        <taxon>Lithohypha</taxon>
    </lineage>
</organism>
<evidence type="ECO:0000313" key="3">
    <source>
        <dbReference type="Proteomes" id="UP001345013"/>
    </source>
</evidence>
<dbReference type="EMBL" id="JAVRRG010000023">
    <property type="protein sequence ID" value="KAK5096277.1"/>
    <property type="molecule type" value="Genomic_DNA"/>
</dbReference>
<feature type="compositionally biased region" description="Low complexity" evidence="1">
    <location>
        <begin position="294"/>
        <end position="312"/>
    </location>
</feature>
<feature type="region of interest" description="Disordered" evidence="1">
    <location>
        <begin position="130"/>
        <end position="255"/>
    </location>
</feature>
<feature type="compositionally biased region" description="Polar residues" evidence="1">
    <location>
        <begin position="78"/>
        <end position="96"/>
    </location>
</feature>
<feature type="compositionally biased region" description="Acidic residues" evidence="1">
    <location>
        <begin position="238"/>
        <end position="250"/>
    </location>
</feature>
<feature type="compositionally biased region" description="Polar residues" evidence="1">
    <location>
        <begin position="458"/>
        <end position="468"/>
    </location>
</feature>
<feature type="compositionally biased region" description="Polar residues" evidence="1">
    <location>
        <begin position="161"/>
        <end position="172"/>
    </location>
</feature>
<feature type="compositionally biased region" description="Basic residues" evidence="1">
    <location>
        <begin position="133"/>
        <end position="148"/>
    </location>
</feature>
<feature type="compositionally biased region" description="Low complexity" evidence="1">
    <location>
        <begin position="343"/>
        <end position="354"/>
    </location>
</feature>
<reference evidence="2 3" key="1">
    <citation type="submission" date="2023-08" db="EMBL/GenBank/DDBJ databases">
        <title>Black Yeasts Isolated from many extreme environments.</title>
        <authorList>
            <person name="Coleine C."/>
            <person name="Stajich J.E."/>
            <person name="Selbmann L."/>
        </authorList>
    </citation>
    <scope>NUCLEOTIDE SEQUENCE [LARGE SCALE GENOMIC DNA]</scope>
    <source>
        <strain evidence="2 3">CCFEE 5885</strain>
    </source>
</reference>
<feature type="region of interest" description="Disordered" evidence="1">
    <location>
        <begin position="441"/>
        <end position="481"/>
    </location>
</feature>
<accession>A0ABR0KH99</accession>